<evidence type="ECO:0008006" key="2">
    <source>
        <dbReference type="Google" id="ProtNLM"/>
    </source>
</evidence>
<organism evidence="1">
    <name type="scientific">marine sediment metagenome</name>
    <dbReference type="NCBI Taxonomy" id="412755"/>
    <lineage>
        <taxon>unclassified sequences</taxon>
        <taxon>metagenomes</taxon>
        <taxon>ecological metagenomes</taxon>
    </lineage>
</organism>
<sequence length="164" mass="19744">MSNLLILLILLSGCNFALPDNAEFLTLVEELDTPQKIGNYMLENFTYEEHDFYTLEPYELWETKKGDCDDFSAFGVFVADHHGYETYQIKIFDNSFYSHYVAVYDENIWYSITDNRYYYFGFDNFREIVDYVCDIRLKDWTKYIVSNYWNDIIETNFSDSFKLF</sequence>
<dbReference type="EMBL" id="BART01002621">
    <property type="protein sequence ID" value="GAG65076.1"/>
    <property type="molecule type" value="Genomic_DNA"/>
</dbReference>
<protein>
    <recommendedName>
        <fullName evidence="2">Transglutaminase-like domain-containing protein</fullName>
    </recommendedName>
</protein>
<name>X1AZ90_9ZZZZ</name>
<evidence type="ECO:0000313" key="1">
    <source>
        <dbReference type="EMBL" id="GAG65076.1"/>
    </source>
</evidence>
<accession>X1AZ90</accession>
<reference evidence="1" key="1">
    <citation type="journal article" date="2014" name="Front. Microbiol.">
        <title>High frequency of phylogenetically diverse reductive dehalogenase-homologous genes in deep subseafloor sedimentary metagenomes.</title>
        <authorList>
            <person name="Kawai M."/>
            <person name="Futagami T."/>
            <person name="Toyoda A."/>
            <person name="Takaki Y."/>
            <person name="Nishi S."/>
            <person name="Hori S."/>
            <person name="Arai W."/>
            <person name="Tsubouchi T."/>
            <person name="Morono Y."/>
            <person name="Uchiyama I."/>
            <person name="Ito T."/>
            <person name="Fujiyama A."/>
            <person name="Inagaki F."/>
            <person name="Takami H."/>
        </authorList>
    </citation>
    <scope>NUCLEOTIDE SEQUENCE</scope>
    <source>
        <strain evidence="1">Expedition CK06-06</strain>
    </source>
</reference>
<comment type="caution">
    <text evidence="1">The sequence shown here is derived from an EMBL/GenBank/DDBJ whole genome shotgun (WGS) entry which is preliminary data.</text>
</comment>
<dbReference type="AlphaFoldDB" id="X1AZ90"/>
<dbReference type="SUPFAM" id="SSF54001">
    <property type="entry name" value="Cysteine proteinases"/>
    <property type="match status" value="1"/>
</dbReference>
<proteinExistence type="predicted"/>
<gene>
    <name evidence="1" type="ORF">S01H4_07856</name>
</gene>
<dbReference type="InterPro" id="IPR038765">
    <property type="entry name" value="Papain-like_cys_pep_sf"/>
</dbReference>